<organism evidence="1 2">
    <name type="scientific">Actinophytocola oryzae</name>
    <dbReference type="NCBI Taxonomy" id="502181"/>
    <lineage>
        <taxon>Bacteria</taxon>
        <taxon>Bacillati</taxon>
        <taxon>Actinomycetota</taxon>
        <taxon>Actinomycetes</taxon>
        <taxon>Pseudonocardiales</taxon>
        <taxon>Pseudonocardiaceae</taxon>
    </lineage>
</organism>
<comment type="caution">
    <text evidence="1">The sequence shown here is derived from an EMBL/GenBank/DDBJ whole genome shotgun (WGS) entry which is preliminary data.</text>
</comment>
<keyword evidence="2" id="KW-1185">Reference proteome</keyword>
<dbReference type="InterPro" id="IPR010982">
    <property type="entry name" value="Lambda_DNA-bd_dom_sf"/>
</dbReference>
<dbReference type="SUPFAM" id="SSF48452">
    <property type="entry name" value="TPR-like"/>
    <property type="match status" value="1"/>
</dbReference>
<dbReference type="GO" id="GO:0003677">
    <property type="term" value="F:DNA binding"/>
    <property type="evidence" value="ECO:0007669"/>
    <property type="project" value="InterPro"/>
</dbReference>
<dbReference type="CDD" id="cd00093">
    <property type="entry name" value="HTH_XRE"/>
    <property type="match status" value="1"/>
</dbReference>
<proteinExistence type="predicted"/>
<reference evidence="1 2" key="1">
    <citation type="submission" date="2019-03" db="EMBL/GenBank/DDBJ databases">
        <title>Genomic Encyclopedia of Archaeal and Bacterial Type Strains, Phase II (KMG-II): from individual species to whole genera.</title>
        <authorList>
            <person name="Goeker M."/>
        </authorList>
    </citation>
    <scope>NUCLEOTIDE SEQUENCE [LARGE SCALE GENOMIC DNA]</scope>
    <source>
        <strain evidence="1 2">DSM 45499</strain>
    </source>
</reference>
<dbReference type="InterPro" id="IPR011990">
    <property type="entry name" value="TPR-like_helical_dom_sf"/>
</dbReference>
<dbReference type="InterPro" id="IPR001387">
    <property type="entry name" value="Cro/C1-type_HTH"/>
</dbReference>
<dbReference type="Gene3D" id="1.10.260.40">
    <property type="entry name" value="lambda repressor-like DNA-binding domains"/>
    <property type="match status" value="1"/>
</dbReference>
<dbReference type="AlphaFoldDB" id="A0A4R7USY4"/>
<evidence type="ECO:0000313" key="2">
    <source>
        <dbReference type="Proteomes" id="UP000294927"/>
    </source>
</evidence>
<protein>
    <recommendedName>
        <fullName evidence="3">HTH cro/C1-type domain-containing protein</fullName>
    </recommendedName>
</protein>
<evidence type="ECO:0008006" key="3">
    <source>
        <dbReference type="Google" id="ProtNLM"/>
    </source>
</evidence>
<dbReference type="RefSeq" id="WP_208298012.1">
    <property type="nucleotide sequence ID" value="NZ_SOCP01000026.1"/>
</dbReference>
<dbReference type="EMBL" id="SOCP01000026">
    <property type="protein sequence ID" value="TDV38665.1"/>
    <property type="molecule type" value="Genomic_DNA"/>
</dbReference>
<sequence>MTTVRHWSGHEARTLRRALRMSIRGFADHLGVAARTVSKWEERGAATTPLPDTQAILDVALHRADDSAKRRFKSFLDEHPDDEMDDMNRRTVLGILGPLAASPLAGRLEEVRRGLDGMLGAEPADRDADDWEQTVADYAREVGCLPATEVLPNIVADFADIQSDIARARDTVRKRLVHNAAQLAALTAISLINADERHAAQRWWRTAAHAAVTTGDHALVALVRGRHAVMSLYNGPLERVIELADHAVSAGRSAPSVGVISGLAARAQALSQLGRRDEAAKALQEVLDLFSLLPASAGSCSDSQWNWGEQRLHHVTSHVHAHAGRLKEAGQAQDAALAVYPRGNFQGRSQIELHRAAALIRGDIGAGADHLLSTLERLEPWQRADGIVMRSVVLTLDMVPPGQRDQANVRLAREAITSGRDR</sequence>
<evidence type="ECO:0000313" key="1">
    <source>
        <dbReference type="EMBL" id="TDV38665.1"/>
    </source>
</evidence>
<gene>
    <name evidence="1" type="ORF">CLV71_12650</name>
</gene>
<accession>A0A4R7USY4</accession>
<name>A0A4R7USY4_9PSEU</name>
<dbReference type="Proteomes" id="UP000294927">
    <property type="component" value="Unassembled WGS sequence"/>
</dbReference>